<evidence type="ECO:0000256" key="2">
    <source>
        <dbReference type="ARBA" id="ARBA00022540"/>
    </source>
</evidence>
<feature type="domain" description="Translation initiation factor IF- 2" evidence="6">
    <location>
        <begin position="35"/>
        <end position="133"/>
    </location>
</feature>
<dbReference type="CDD" id="cd03692">
    <property type="entry name" value="mtIF2_IVc"/>
    <property type="match status" value="1"/>
</dbReference>
<dbReference type="Pfam" id="PF11987">
    <property type="entry name" value="IF-2"/>
    <property type="match status" value="1"/>
</dbReference>
<keyword evidence="8" id="KW-1185">Reference proteome</keyword>
<keyword evidence="2" id="KW-0396">Initiation factor</keyword>
<comment type="similarity">
    <text evidence="1">Belongs to the TRAFAC class translation factor GTPase superfamily. Classic translation factor GTPase family. IF-2 subfamily.</text>
</comment>
<dbReference type="FunFam" id="3.40.50.10050:FF:000001">
    <property type="entry name" value="Translation initiation factor IF-2"/>
    <property type="match status" value="1"/>
</dbReference>
<organism evidence="7 8">
    <name type="scientific">Sporisorium scitamineum</name>
    <dbReference type="NCBI Taxonomy" id="49012"/>
    <lineage>
        <taxon>Eukaryota</taxon>
        <taxon>Fungi</taxon>
        <taxon>Dikarya</taxon>
        <taxon>Basidiomycota</taxon>
        <taxon>Ustilaginomycotina</taxon>
        <taxon>Ustilaginomycetes</taxon>
        <taxon>Ustilaginales</taxon>
        <taxon>Ustilaginaceae</taxon>
        <taxon>Sporisorium</taxon>
    </lineage>
</organism>
<dbReference type="AlphaFoldDB" id="A0A0F7S3T6"/>
<evidence type="ECO:0000259" key="6">
    <source>
        <dbReference type="Pfam" id="PF11987"/>
    </source>
</evidence>
<dbReference type="SUPFAM" id="SSF52156">
    <property type="entry name" value="Initiation factor IF2/eIF5b, domain 3"/>
    <property type="match status" value="1"/>
</dbReference>
<gene>
    <name evidence="7" type="primary">SSCI34060.1</name>
</gene>
<evidence type="ECO:0000256" key="5">
    <source>
        <dbReference type="ARBA" id="ARBA00023134"/>
    </source>
</evidence>
<dbReference type="GO" id="GO:0005525">
    <property type="term" value="F:GTP binding"/>
    <property type="evidence" value="ECO:0007669"/>
    <property type="project" value="UniProtKB-KW"/>
</dbReference>
<dbReference type="InterPro" id="IPR009000">
    <property type="entry name" value="Transl_B-barrel_sf"/>
</dbReference>
<evidence type="ECO:0000313" key="7">
    <source>
        <dbReference type="EMBL" id="CDW97547.1"/>
    </source>
</evidence>
<keyword evidence="4" id="KW-0648">Protein biosynthesis</keyword>
<dbReference type="GO" id="GO:0003743">
    <property type="term" value="F:translation initiation factor activity"/>
    <property type="evidence" value="ECO:0007669"/>
    <property type="project" value="UniProtKB-KW"/>
</dbReference>
<name>A0A0F7S3T6_9BASI</name>
<dbReference type="PANTHER" id="PTHR43381">
    <property type="entry name" value="TRANSLATION INITIATION FACTOR IF-2-RELATED"/>
    <property type="match status" value="1"/>
</dbReference>
<reference evidence="8" key="1">
    <citation type="submission" date="2014-06" db="EMBL/GenBank/DDBJ databases">
        <authorList>
            <person name="Berkman P.J."/>
        </authorList>
    </citation>
    <scope>NUCLEOTIDE SEQUENCE [LARGE SCALE GENOMIC DNA]</scope>
</reference>
<dbReference type="InterPro" id="IPR015760">
    <property type="entry name" value="TIF_IF2"/>
</dbReference>
<dbReference type="Gene3D" id="3.40.50.10050">
    <property type="entry name" value="Translation initiation factor IF- 2, domain 3"/>
    <property type="match status" value="1"/>
</dbReference>
<dbReference type="Gene3D" id="2.40.30.10">
    <property type="entry name" value="Translation factors"/>
    <property type="match status" value="1"/>
</dbReference>
<dbReference type="Proteomes" id="UP000242770">
    <property type="component" value="Unassembled WGS sequence"/>
</dbReference>
<dbReference type="PANTHER" id="PTHR43381:SF20">
    <property type="entry name" value="TRANSLATION INITIATION FACTOR IF-2, MITOCHONDRIAL"/>
    <property type="match status" value="1"/>
</dbReference>
<dbReference type="EMBL" id="CCFA01001902">
    <property type="protein sequence ID" value="CDW97547.1"/>
    <property type="molecule type" value="Genomic_DNA"/>
</dbReference>
<dbReference type="STRING" id="49012.A0A0F7S3T6"/>
<evidence type="ECO:0000256" key="1">
    <source>
        <dbReference type="ARBA" id="ARBA00007733"/>
    </source>
</evidence>
<protein>
    <recommendedName>
        <fullName evidence="6">Translation initiation factor IF- 2 domain-containing protein</fullName>
    </recommendedName>
</protein>
<evidence type="ECO:0000256" key="3">
    <source>
        <dbReference type="ARBA" id="ARBA00022741"/>
    </source>
</evidence>
<dbReference type="GO" id="GO:0005737">
    <property type="term" value="C:cytoplasm"/>
    <property type="evidence" value="ECO:0007669"/>
    <property type="project" value="TreeGrafter"/>
</dbReference>
<dbReference type="InterPro" id="IPR023115">
    <property type="entry name" value="TIF_IF2_dom3"/>
</dbReference>
<evidence type="ECO:0000313" key="8">
    <source>
        <dbReference type="Proteomes" id="UP000242770"/>
    </source>
</evidence>
<dbReference type="InterPro" id="IPR036925">
    <property type="entry name" value="TIF_IF2_dom3_sf"/>
</dbReference>
<dbReference type="FunFam" id="2.40.30.10:FF:000008">
    <property type="entry name" value="Translation initiation factor IF-2"/>
    <property type="match status" value="1"/>
</dbReference>
<evidence type="ECO:0000256" key="4">
    <source>
        <dbReference type="ARBA" id="ARBA00022917"/>
    </source>
</evidence>
<keyword evidence="3" id="KW-0547">Nucleotide-binding</keyword>
<dbReference type="SUPFAM" id="SSF50447">
    <property type="entry name" value="Translation proteins"/>
    <property type="match status" value="1"/>
</dbReference>
<sequence>MAVLAALDGNAPAVDADAEAELVEQDSTDGATGEASTRKLLNVIVKADFSGTVEAVVGAISSIGNAEAGVKIVSATVGEPSESDVAKAAALSATIIGFNVTPSKSVLQSAARAQPNPVPIIVSDVIYRLMETVSSHVSALLPPLTEARVHGEATVSQIFDINVKGKTYKKIAGCKVTNGTIAKSNSVRVLRGTAREEVYRGKLDEFKHLKKDVVEMRKGTECGMSFEGWQELQVGDVVQCFSEVEVARSL</sequence>
<proteinExistence type="inferred from homology"/>
<keyword evidence="5" id="KW-0342">GTP-binding</keyword>
<accession>A0A0F7S3T6</accession>